<accession>A0A6I3KEC7</accession>
<name>A0A6I3KEC7_9HYPH</name>
<reference evidence="2 3" key="1">
    <citation type="submission" date="2019-11" db="EMBL/GenBank/DDBJ databases">
        <title>Identification of a novel strain.</title>
        <authorList>
            <person name="Xu Q."/>
            <person name="Wang G."/>
        </authorList>
    </citation>
    <scope>NUCLEOTIDE SEQUENCE [LARGE SCALE GENOMIC DNA]</scope>
    <source>
        <strain evidence="3">xq</strain>
    </source>
</reference>
<feature type="chain" id="PRO_5026297486" description="MxaH protein" evidence="1">
    <location>
        <begin position="22"/>
        <end position="172"/>
    </location>
</feature>
<feature type="signal peptide" evidence="1">
    <location>
        <begin position="1"/>
        <end position="21"/>
    </location>
</feature>
<evidence type="ECO:0000313" key="2">
    <source>
        <dbReference type="EMBL" id="MTD93875.1"/>
    </source>
</evidence>
<organism evidence="2 3">
    <name type="scientific">Hyphomicrobium album</name>
    <dbReference type="NCBI Taxonomy" id="2665159"/>
    <lineage>
        <taxon>Bacteria</taxon>
        <taxon>Pseudomonadati</taxon>
        <taxon>Pseudomonadota</taxon>
        <taxon>Alphaproteobacteria</taxon>
        <taxon>Hyphomicrobiales</taxon>
        <taxon>Hyphomicrobiaceae</taxon>
        <taxon>Hyphomicrobium</taxon>
    </lineage>
</organism>
<evidence type="ECO:0000313" key="3">
    <source>
        <dbReference type="Proteomes" id="UP000440694"/>
    </source>
</evidence>
<sequence>MQTLMHSMRPLLLTCVIAGLAACSDDGEPAAPQHTPPVPVAHQADHELEWLKQTDGLLPEQWLASREAGHELDRFDGRVSDMHAVLQVAAMRFRDHPRMIANRAVQLETMLREKNIEERAPRLIVTLSQVPGKQRYVESFASLTQQYYNLRTSGLSRGEATDALRRQVAPGQ</sequence>
<dbReference type="Proteomes" id="UP000440694">
    <property type="component" value="Unassembled WGS sequence"/>
</dbReference>
<dbReference type="RefSeq" id="WP_154738372.1">
    <property type="nucleotide sequence ID" value="NZ_WMBQ01000001.1"/>
</dbReference>
<dbReference type="AlphaFoldDB" id="A0A6I3KEC7"/>
<evidence type="ECO:0008006" key="4">
    <source>
        <dbReference type="Google" id="ProtNLM"/>
    </source>
</evidence>
<protein>
    <recommendedName>
        <fullName evidence="4">MxaH protein</fullName>
    </recommendedName>
</protein>
<comment type="caution">
    <text evidence="2">The sequence shown here is derived from an EMBL/GenBank/DDBJ whole genome shotgun (WGS) entry which is preliminary data.</text>
</comment>
<proteinExistence type="predicted"/>
<evidence type="ECO:0000256" key="1">
    <source>
        <dbReference type="SAM" id="SignalP"/>
    </source>
</evidence>
<keyword evidence="1" id="KW-0732">Signal</keyword>
<dbReference type="EMBL" id="WMBQ01000001">
    <property type="protein sequence ID" value="MTD93875.1"/>
    <property type="molecule type" value="Genomic_DNA"/>
</dbReference>
<keyword evidence="3" id="KW-1185">Reference proteome</keyword>
<gene>
    <name evidence="2" type="ORF">GIW81_05945</name>
</gene>